<keyword evidence="1 2" id="KW-0694">RNA-binding</keyword>
<reference evidence="5" key="3">
    <citation type="submission" date="2015-02" db="UniProtKB">
        <authorList>
            <consortium name="EnsemblProtists"/>
        </authorList>
    </citation>
    <scope>IDENTIFICATION</scope>
    <source>
        <strain evidence="5">DAOM BR144</strain>
    </source>
</reference>
<organism evidence="5 6">
    <name type="scientific">Globisporangium ultimum (strain ATCC 200006 / CBS 805.95 / DAOM BR144)</name>
    <name type="common">Pythium ultimum</name>
    <dbReference type="NCBI Taxonomy" id="431595"/>
    <lineage>
        <taxon>Eukaryota</taxon>
        <taxon>Sar</taxon>
        <taxon>Stramenopiles</taxon>
        <taxon>Oomycota</taxon>
        <taxon>Peronosporomycetes</taxon>
        <taxon>Pythiales</taxon>
        <taxon>Pythiaceae</taxon>
        <taxon>Globisporangium</taxon>
    </lineage>
</organism>
<evidence type="ECO:0000313" key="6">
    <source>
        <dbReference type="Proteomes" id="UP000019132"/>
    </source>
</evidence>
<dbReference type="PANTHER" id="PTHR23236:SF11">
    <property type="entry name" value="EUKARYOTIC TRANSLATION INITIATION FACTOR 4H"/>
    <property type="match status" value="1"/>
</dbReference>
<feature type="region of interest" description="Disordered" evidence="3">
    <location>
        <begin position="1"/>
        <end position="30"/>
    </location>
</feature>
<feature type="compositionally biased region" description="Basic and acidic residues" evidence="3">
    <location>
        <begin position="717"/>
        <end position="731"/>
    </location>
</feature>
<feature type="compositionally biased region" description="Polar residues" evidence="3">
    <location>
        <begin position="955"/>
        <end position="972"/>
    </location>
</feature>
<dbReference type="OMA" id="LWARYIL"/>
<feature type="compositionally biased region" description="Basic and acidic residues" evidence="3">
    <location>
        <begin position="681"/>
        <end position="693"/>
    </location>
</feature>
<accession>K3X9A2</accession>
<evidence type="ECO:0000313" key="5">
    <source>
        <dbReference type="EnsemblProtists" id="PYU1_T013801"/>
    </source>
</evidence>
<dbReference type="SUPFAM" id="SSF48452">
    <property type="entry name" value="TPR-like"/>
    <property type="match status" value="1"/>
</dbReference>
<reference evidence="6" key="1">
    <citation type="journal article" date="2010" name="Genome Biol.">
        <title>Genome sequence of the necrotrophic plant pathogen Pythium ultimum reveals original pathogenicity mechanisms and effector repertoire.</title>
        <authorList>
            <person name="Levesque C.A."/>
            <person name="Brouwer H."/>
            <person name="Cano L."/>
            <person name="Hamilton J.P."/>
            <person name="Holt C."/>
            <person name="Huitema E."/>
            <person name="Raffaele S."/>
            <person name="Robideau G.P."/>
            <person name="Thines M."/>
            <person name="Win J."/>
            <person name="Zerillo M.M."/>
            <person name="Beakes G.W."/>
            <person name="Boore J.L."/>
            <person name="Busam D."/>
            <person name="Dumas B."/>
            <person name="Ferriera S."/>
            <person name="Fuerstenberg S.I."/>
            <person name="Gachon C.M."/>
            <person name="Gaulin E."/>
            <person name="Govers F."/>
            <person name="Grenville-Briggs L."/>
            <person name="Horner N."/>
            <person name="Hostetler J."/>
            <person name="Jiang R.H."/>
            <person name="Johnson J."/>
            <person name="Krajaejun T."/>
            <person name="Lin H."/>
            <person name="Meijer H.J."/>
            <person name="Moore B."/>
            <person name="Morris P."/>
            <person name="Phuntmart V."/>
            <person name="Puiu D."/>
            <person name="Shetty J."/>
            <person name="Stajich J.E."/>
            <person name="Tripathy S."/>
            <person name="Wawra S."/>
            <person name="van West P."/>
            <person name="Whitty B.R."/>
            <person name="Coutinho P.M."/>
            <person name="Henrissat B."/>
            <person name="Martin F."/>
            <person name="Thomas P.D."/>
            <person name="Tyler B.M."/>
            <person name="De Vries R.P."/>
            <person name="Kamoun S."/>
            <person name="Yandell M."/>
            <person name="Tisserat N."/>
            <person name="Buell C.R."/>
        </authorList>
    </citation>
    <scope>NUCLEOTIDE SEQUENCE</scope>
    <source>
        <strain evidence="6">DAOM:BR144</strain>
    </source>
</reference>
<feature type="domain" description="RRM" evidence="4">
    <location>
        <begin position="735"/>
        <end position="814"/>
    </location>
</feature>
<dbReference type="PROSITE" id="PS50102">
    <property type="entry name" value="RRM"/>
    <property type="match status" value="1"/>
</dbReference>
<dbReference type="STRING" id="431595.K3X9A2"/>
<feature type="compositionally biased region" description="Low complexity" evidence="3">
    <location>
        <begin position="1007"/>
        <end position="1022"/>
    </location>
</feature>
<feature type="region of interest" description="Disordered" evidence="3">
    <location>
        <begin position="948"/>
        <end position="1042"/>
    </location>
</feature>
<dbReference type="SUPFAM" id="SSF54928">
    <property type="entry name" value="RNA-binding domain, RBD"/>
    <property type="match status" value="1"/>
</dbReference>
<dbReference type="InParanoid" id="K3X9A2"/>
<dbReference type="EnsemblProtists" id="PYU1_T013801">
    <property type="protein sequence ID" value="PYU1_T013801"/>
    <property type="gene ID" value="PYU1_G013772"/>
</dbReference>
<dbReference type="VEuPathDB" id="FungiDB:PYU1_G013772"/>
<dbReference type="InterPro" id="IPR035979">
    <property type="entry name" value="RBD_domain_sf"/>
</dbReference>
<evidence type="ECO:0000259" key="4">
    <source>
        <dbReference type="PROSITE" id="PS50102"/>
    </source>
</evidence>
<dbReference type="Pfam" id="PF00076">
    <property type="entry name" value="RRM_1"/>
    <property type="match status" value="1"/>
</dbReference>
<feature type="region of interest" description="Disordered" evidence="3">
    <location>
        <begin position="652"/>
        <end position="731"/>
    </location>
</feature>
<sequence length="1053" mass="117874">MAASMSSPSGSSSSGFSSDEDDDAFTTYTDVQGSSAYAGASAPPVIHVDVVEEDDDNEIVESNTEGEAPVAPPSALRVEEETGNAASKDVDFDALSHVVAACCMEAATPLLQGELVYDYERFTAAIYHITSHWPIQEQDENADNDAEDAKVAAYKRLRAALYARFRHAFPLTPEMYAEWLGDVEEDDLATKQHIFELSAQDYHSVPLTLQFAQCWYDQDEGDGVNKDETLVKKLLRLAGMHFTQGHEVWAYERERLSHKYDASPLLKEQRLRALYLEQMKLPLQQNDLVMSEFRAWNNYNTLEPDASHREASFEAAVKRQTKAFASLIKKMNQFEARLEAAQSGVRTEESGENDSPEHIWLQYINFVTYRVVPRLDQDEENEDEDDQGENKGEWLLKSVYERAVAMVCLSASLWSKYAMYLKTSASASDADRLALYHRAVRNVSFDSTMWNDLLLEMELQGISFDFIRGFFGKQVLSRTQPLMMDQFHFLSVLMTYCDIHRRHAVQQNYDHASVDFLENAFSSAATFISTNFPDFRAGHTQILEYHAKCVLSASSSMDKSSKATKWNALWTQIVDMRCQEAEIWLRWYQECMRTGLKSIDEIRVSVFQRAMQNVADYPASVLETWLVFERENGSLQQFLHVRQLHAELGAKASSPYEQTTSAEPESKPAAQPESKKRKIHDGKAKKEPKEAVKRVKREHAPSTTQQQAPQSTTKANKKQDPAEKKQFHERLTNEHTLFVSNLSKDVTQEELEVLFQDIPSLKDVRLVVKSRANHVKSRGMAYVQFHDDAGCVAGLEKDGHEMKGQSMHVERSKPPVAVSTDAAAKGKANDSLARDGSWKANPVTLYVGGLYKNQESKSEHIDEAALQTGIQQALQAAGELVVVTRVNILKDKRGKPKDYGLVELGAHDQVAKCVAHVQEIQKVLGDQITLKPSRFSIDQILLQQQNQVYKKKDSSVPSSGTKRGEKGSSSGAPPQAKPKMTSTLGLMPRTLRKKHLAVSEAATTAPVATKSAALTASSSSVAGDGQQQQQKASDTNAPKTNDDFRRLLLQGKQ</sequence>
<dbReference type="Gene3D" id="1.25.40.10">
    <property type="entry name" value="Tetratricopeptide repeat domain"/>
    <property type="match status" value="2"/>
</dbReference>
<feature type="compositionally biased region" description="Low complexity" evidence="3">
    <location>
        <begin position="1"/>
        <end position="17"/>
    </location>
</feature>
<evidence type="ECO:0000256" key="3">
    <source>
        <dbReference type="SAM" id="MobiDB-lite"/>
    </source>
</evidence>
<dbReference type="Proteomes" id="UP000019132">
    <property type="component" value="Unassembled WGS sequence"/>
</dbReference>
<protein>
    <recommendedName>
        <fullName evidence="4">RRM domain-containing protein</fullName>
    </recommendedName>
</protein>
<evidence type="ECO:0000256" key="1">
    <source>
        <dbReference type="ARBA" id="ARBA00022884"/>
    </source>
</evidence>
<dbReference type="InterPro" id="IPR000504">
    <property type="entry name" value="RRM_dom"/>
</dbReference>
<dbReference type="HOGENOM" id="CLU_321983_0_0_1"/>
<dbReference type="AlphaFoldDB" id="K3X9A2"/>
<dbReference type="eggNOG" id="KOG0128">
    <property type="taxonomic scope" value="Eukaryota"/>
</dbReference>
<dbReference type="GO" id="GO:0003723">
    <property type="term" value="F:RNA binding"/>
    <property type="evidence" value="ECO:0007669"/>
    <property type="project" value="UniProtKB-UniRule"/>
</dbReference>
<dbReference type="PANTHER" id="PTHR23236">
    <property type="entry name" value="EUKARYOTIC TRANSLATION INITIATION FACTOR 4B/4H"/>
    <property type="match status" value="1"/>
</dbReference>
<reference evidence="6" key="2">
    <citation type="submission" date="2010-04" db="EMBL/GenBank/DDBJ databases">
        <authorList>
            <person name="Buell R."/>
            <person name="Hamilton J."/>
            <person name="Hostetler J."/>
        </authorList>
    </citation>
    <scope>NUCLEOTIDE SEQUENCE [LARGE SCALE GENOMIC DNA]</scope>
    <source>
        <strain evidence="6">DAOM:BR144</strain>
    </source>
</reference>
<dbReference type="InterPro" id="IPR012677">
    <property type="entry name" value="Nucleotide-bd_a/b_plait_sf"/>
</dbReference>
<proteinExistence type="predicted"/>
<dbReference type="InterPro" id="IPR011990">
    <property type="entry name" value="TPR-like_helical_dom_sf"/>
</dbReference>
<keyword evidence="6" id="KW-1185">Reference proteome</keyword>
<dbReference type="EMBL" id="GL376614">
    <property type="status" value="NOT_ANNOTATED_CDS"/>
    <property type="molecule type" value="Genomic_DNA"/>
</dbReference>
<evidence type="ECO:0000256" key="2">
    <source>
        <dbReference type="PROSITE-ProRule" id="PRU00176"/>
    </source>
</evidence>
<name>K3X9A2_GLOUD</name>
<feature type="compositionally biased region" description="Polar residues" evidence="3">
    <location>
        <begin position="1025"/>
        <end position="1039"/>
    </location>
</feature>
<feature type="compositionally biased region" description="Low complexity" evidence="3">
    <location>
        <begin position="701"/>
        <end position="713"/>
    </location>
</feature>
<dbReference type="Gene3D" id="3.30.70.330">
    <property type="match status" value="1"/>
</dbReference>
<dbReference type="SMART" id="SM00360">
    <property type="entry name" value="RRM"/>
    <property type="match status" value="2"/>
</dbReference>